<gene>
    <name evidence="1" type="ORF">GCM10011378_41350</name>
</gene>
<evidence type="ECO:0000313" key="2">
    <source>
        <dbReference type="Proteomes" id="UP000601361"/>
    </source>
</evidence>
<keyword evidence="2" id="KW-1185">Reference proteome</keyword>
<proteinExistence type="predicted"/>
<comment type="caution">
    <text evidence="1">The sequence shown here is derived from an EMBL/GenBank/DDBJ whole genome shotgun (WGS) entry which is preliminary data.</text>
</comment>
<organism evidence="1 2">
    <name type="scientific">Hymenobacter glacieicola</name>
    <dbReference type="NCBI Taxonomy" id="1562124"/>
    <lineage>
        <taxon>Bacteria</taxon>
        <taxon>Pseudomonadati</taxon>
        <taxon>Bacteroidota</taxon>
        <taxon>Cytophagia</taxon>
        <taxon>Cytophagales</taxon>
        <taxon>Hymenobacteraceae</taxon>
        <taxon>Hymenobacter</taxon>
    </lineage>
</organism>
<sequence>MAVPDIKSHRHSTNPFLENWEPPFVEKMKRIDVTGKGYLDNKGVELTGKMLVPIKKDADRFVKLVHSTLSELTNLSTTAVAVLAYIMHQALPNNSIVYLPTEEALEFCRFRQPKSFYDGLNELILYQFVARSEKRYFYFLNPQKLFNGRRKNMKALYHKPRKHAA</sequence>
<evidence type="ECO:0000313" key="1">
    <source>
        <dbReference type="EMBL" id="GGG61070.1"/>
    </source>
</evidence>
<dbReference type="EMBL" id="BMGS01000016">
    <property type="protein sequence ID" value="GGG61070.1"/>
    <property type="molecule type" value="Genomic_DNA"/>
</dbReference>
<protein>
    <recommendedName>
        <fullName evidence="3">Plasmid replication protein RepL domain-containing protein</fullName>
    </recommendedName>
</protein>
<evidence type="ECO:0008006" key="3">
    <source>
        <dbReference type="Google" id="ProtNLM"/>
    </source>
</evidence>
<name>A0ABQ1X5M9_9BACT</name>
<accession>A0ABQ1X5M9</accession>
<reference evidence="2" key="1">
    <citation type="journal article" date="2019" name="Int. J. Syst. Evol. Microbiol.">
        <title>The Global Catalogue of Microorganisms (GCM) 10K type strain sequencing project: providing services to taxonomists for standard genome sequencing and annotation.</title>
        <authorList>
            <consortium name="The Broad Institute Genomics Platform"/>
            <consortium name="The Broad Institute Genome Sequencing Center for Infectious Disease"/>
            <person name="Wu L."/>
            <person name="Ma J."/>
        </authorList>
    </citation>
    <scope>NUCLEOTIDE SEQUENCE [LARGE SCALE GENOMIC DNA]</scope>
    <source>
        <strain evidence="2">CGMCC 1.12990</strain>
    </source>
</reference>
<dbReference type="Proteomes" id="UP000601361">
    <property type="component" value="Unassembled WGS sequence"/>
</dbReference>